<sequence length="113" mass="11948">MRNTPAGTWTAQVARPRETTLSTLRFTAGGRALLVSGGVGGGTWHSTGPGTFTYRIAEPLFDSEGAYRGWVDIEQNAEQNGDSFTSAGSSRVHDAGDTLLYEARVGAVARRSG</sequence>
<gene>
    <name evidence="1" type="ORF">OG626_11170</name>
</gene>
<proteinExistence type="predicted"/>
<accession>A0AAU3GQA4</accession>
<evidence type="ECO:0000313" key="1">
    <source>
        <dbReference type="EMBL" id="WTY95413.1"/>
    </source>
</evidence>
<dbReference type="EMBL" id="CP109535">
    <property type="protein sequence ID" value="WTY95413.1"/>
    <property type="molecule type" value="Genomic_DNA"/>
</dbReference>
<protein>
    <submittedName>
        <fullName evidence="1">Uncharacterized protein</fullName>
    </submittedName>
</protein>
<organism evidence="1">
    <name type="scientific">Streptomyces sp. NBC_01401</name>
    <dbReference type="NCBI Taxonomy" id="2903854"/>
    <lineage>
        <taxon>Bacteria</taxon>
        <taxon>Bacillati</taxon>
        <taxon>Actinomycetota</taxon>
        <taxon>Actinomycetes</taxon>
        <taxon>Kitasatosporales</taxon>
        <taxon>Streptomycetaceae</taxon>
        <taxon>Streptomyces</taxon>
    </lineage>
</organism>
<dbReference type="AlphaFoldDB" id="A0AAU3GQA4"/>
<reference evidence="1" key="1">
    <citation type="submission" date="2022-10" db="EMBL/GenBank/DDBJ databases">
        <title>The complete genomes of actinobacterial strains from the NBC collection.</title>
        <authorList>
            <person name="Joergensen T.S."/>
            <person name="Alvarez Arevalo M."/>
            <person name="Sterndorff E.B."/>
            <person name="Faurdal D."/>
            <person name="Vuksanovic O."/>
            <person name="Mourched A.-S."/>
            <person name="Charusanti P."/>
            <person name="Shaw S."/>
            <person name="Blin K."/>
            <person name="Weber T."/>
        </authorList>
    </citation>
    <scope>NUCLEOTIDE SEQUENCE</scope>
    <source>
        <strain evidence="1">NBC_01401</strain>
    </source>
</reference>
<name>A0AAU3GQA4_9ACTN</name>